<dbReference type="EMBL" id="VTPC01001197">
    <property type="protein sequence ID" value="KAF2902740.1"/>
    <property type="molecule type" value="Genomic_DNA"/>
</dbReference>
<evidence type="ECO:0000313" key="2">
    <source>
        <dbReference type="EMBL" id="KAF2902740.1"/>
    </source>
</evidence>
<accession>A0A8K0DLT0</accession>
<dbReference type="Proteomes" id="UP000801492">
    <property type="component" value="Unassembled WGS sequence"/>
</dbReference>
<dbReference type="OrthoDB" id="8067151at2759"/>
<dbReference type="AlphaFoldDB" id="A0A8K0DLT0"/>
<name>A0A8K0DLT0_IGNLU</name>
<evidence type="ECO:0000313" key="3">
    <source>
        <dbReference type="Proteomes" id="UP000801492"/>
    </source>
</evidence>
<organism evidence="2 3">
    <name type="scientific">Ignelater luminosus</name>
    <name type="common">Cucubano</name>
    <name type="synonym">Pyrophorus luminosus</name>
    <dbReference type="NCBI Taxonomy" id="2038154"/>
    <lineage>
        <taxon>Eukaryota</taxon>
        <taxon>Metazoa</taxon>
        <taxon>Ecdysozoa</taxon>
        <taxon>Arthropoda</taxon>
        <taxon>Hexapoda</taxon>
        <taxon>Insecta</taxon>
        <taxon>Pterygota</taxon>
        <taxon>Neoptera</taxon>
        <taxon>Endopterygota</taxon>
        <taxon>Coleoptera</taxon>
        <taxon>Polyphaga</taxon>
        <taxon>Elateriformia</taxon>
        <taxon>Elateroidea</taxon>
        <taxon>Elateridae</taxon>
        <taxon>Agrypninae</taxon>
        <taxon>Pyrophorini</taxon>
        <taxon>Ignelater</taxon>
    </lineage>
</organism>
<comment type="caution">
    <text evidence="2">The sequence shown here is derived from an EMBL/GenBank/DDBJ whole genome shotgun (WGS) entry which is preliminary data.</text>
</comment>
<reference evidence="2" key="1">
    <citation type="submission" date="2019-08" db="EMBL/GenBank/DDBJ databases">
        <title>The genome of the North American firefly Photinus pyralis.</title>
        <authorList>
            <consortium name="Photinus pyralis genome working group"/>
            <person name="Fallon T.R."/>
            <person name="Sander Lower S.E."/>
            <person name="Weng J.-K."/>
        </authorList>
    </citation>
    <scope>NUCLEOTIDE SEQUENCE</scope>
    <source>
        <strain evidence="2">TRF0915ILg1</strain>
        <tissue evidence="2">Whole body</tissue>
    </source>
</reference>
<proteinExistence type="predicted"/>
<protein>
    <submittedName>
        <fullName evidence="2">Uncharacterized protein</fullName>
    </submittedName>
</protein>
<evidence type="ECO:0000256" key="1">
    <source>
        <dbReference type="SAM" id="MobiDB-lite"/>
    </source>
</evidence>
<gene>
    <name evidence="2" type="ORF">ILUMI_03448</name>
</gene>
<sequence>MTKRSYHHFDSSNRKGMSYRNAGPPVFTEQEESELSEYLAVSVERKDNKNRVDESDDESEEISLHYSDKELSFLLESDIEEELEDNYVADETLKITFLKNCRGKPNTFVFSNVEDCDEIESHEITSFTSTGQNTIYKEIIDKFETSTSASKPQINDYVIVKFFYDEGRRNESIKHFIGNVTDEILKLTFLKNYRGLCEPESGAWLNVLPSISLDTLLDKNSFKIAVELRLGLNLNPIHTRVCGEIVLPNGSIAELAANKKRAKYVDIEEQGYLFVPIAVETTGPWIKFRNEDLILALFVDDGLLMGNDPKVLDQFIAVMNRTFECTICDPNQYVGLEIIRDRPNKTIFIYQ</sequence>
<feature type="region of interest" description="Disordered" evidence="1">
    <location>
        <begin position="1"/>
        <end position="34"/>
    </location>
</feature>
<keyword evidence="3" id="KW-1185">Reference proteome</keyword>